<dbReference type="Gene3D" id="3.40.1440.10">
    <property type="entry name" value="GIY-YIG endonuclease"/>
    <property type="match status" value="1"/>
</dbReference>
<evidence type="ECO:0000256" key="4">
    <source>
        <dbReference type="ARBA" id="ARBA00022881"/>
    </source>
</evidence>
<evidence type="ECO:0000259" key="8">
    <source>
        <dbReference type="PROSITE" id="PS50165"/>
    </source>
</evidence>
<keyword evidence="3 6" id="KW-0228">DNA excision</keyword>
<accession>A0A2A4X8X7</accession>
<keyword evidence="2 6" id="KW-0227">DNA damage</keyword>
<dbReference type="GO" id="GO:0009380">
    <property type="term" value="C:excinuclease repair complex"/>
    <property type="evidence" value="ECO:0007669"/>
    <property type="project" value="InterPro"/>
</dbReference>
<feature type="domain" description="UvrC family homology region profile" evidence="8">
    <location>
        <begin position="304"/>
        <end position="481"/>
    </location>
</feature>
<dbReference type="GO" id="GO:0006289">
    <property type="term" value="P:nucleotide-excision repair"/>
    <property type="evidence" value="ECO:0007669"/>
    <property type="project" value="UniProtKB-UniRule"/>
</dbReference>
<evidence type="ECO:0000256" key="3">
    <source>
        <dbReference type="ARBA" id="ARBA00022769"/>
    </source>
</evidence>
<dbReference type="EMBL" id="NVUK01000003">
    <property type="protein sequence ID" value="PCI78579.1"/>
    <property type="molecule type" value="Genomic_DNA"/>
</dbReference>
<dbReference type="NCBIfam" id="TIGR00194">
    <property type="entry name" value="uvrC"/>
    <property type="match status" value="1"/>
</dbReference>
<dbReference type="SUPFAM" id="SSF47781">
    <property type="entry name" value="RuvA domain 2-like"/>
    <property type="match status" value="1"/>
</dbReference>
<keyword evidence="5 6" id="KW-0234">DNA repair</keyword>
<dbReference type="Pfam" id="PF08459">
    <property type="entry name" value="UvrC_RNaseH_dom"/>
    <property type="match status" value="1"/>
</dbReference>
<dbReference type="InterPro" id="IPR001162">
    <property type="entry name" value="UvrC_RNase_H_dom"/>
</dbReference>
<dbReference type="InterPro" id="IPR047296">
    <property type="entry name" value="GIY-YIG_UvrC_Cho"/>
</dbReference>
<dbReference type="InterPro" id="IPR050066">
    <property type="entry name" value="UvrABC_protein_C"/>
</dbReference>
<dbReference type="GO" id="GO:0009381">
    <property type="term" value="F:excinuclease ABC activity"/>
    <property type="evidence" value="ECO:0007669"/>
    <property type="project" value="UniProtKB-UniRule"/>
</dbReference>
<evidence type="ECO:0000256" key="2">
    <source>
        <dbReference type="ARBA" id="ARBA00022763"/>
    </source>
</evidence>
<dbReference type="HAMAP" id="MF_00203">
    <property type="entry name" value="UvrC"/>
    <property type="match status" value="1"/>
</dbReference>
<keyword evidence="4 6" id="KW-0267">Excision nuclease</keyword>
<dbReference type="FunFam" id="3.40.1440.10:FF:000001">
    <property type="entry name" value="UvrABC system protein C"/>
    <property type="match status" value="1"/>
</dbReference>
<dbReference type="Proteomes" id="UP000218775">
    <property type="component" value="Unassembled WGS sequence"/>
</dbReference>
<dbReference type="InterPro" id="IPR035901">
    <property type="entry name" value="GIY-YIG_endonuc_sf"/>
</dbReference>
<comment type="caution">
    <text evidence="9">The sequence shown here is derived from an EMBL/GenBank/DDBJ whole genome shotgun (WGS) entry which is preliminary data.</text>
</comment>
<comment type="similarity">
    <text evidence="6">Belongs to the UvrC family.</text>
</comment>
<dbReference type="InterPro" id="IPR010994">
    <property type="entry name" value="RuvA_2-like"/>
</dbReference>
<dbReference type="Gene3D" id="3.30.420.340">
    <property type="entry name" value="UvrC, RNAse H endonuclease domain"/>
    <property type="match status" value="1"/>
</dbReference>
<comment type="function">
    <text evidence="6">The UvrABC repair system catalyzes the recognition and processing of DNA lesions. UvrC both incises the 5' and 3' sides of the lesion. The N-terminal half is responsible for the 3' incision and the C-terminal half is responsible for the 5' incision.</text>
</comment>
<sequence>MKHGCIDKAFLDTLPDKPGVYLMKDASLTPLYIGKASSLKKRVAQYFTKKGEKRAKVLKALEKITHVDTIITPNEKEALILENILIKKHQPRYNSLLKDDKHYVSIALTTSHTYPSVLIKRMKGIAPKKDTYFGPFTSALVAKEMVSLLHKIYRLRQCSNQEMQRRQRPCILFDMKQCLAPCVNKCSEDEYALEVKKAIRFLKGDSKQACLFLDKQIERASKNLEFERAQLYLETKNRLKAYSDKHKAVVSTTIDPIDCLGFYAHSEGVVITKLMYREGKLSGMETLLIDNVLATGDDFWQSLLLSHYKKTPFLPSKVLLPVKVTNMGVVETILSETLNKKIAFSTPEKGQKKQMVVMANTNAKNAFDKHLDDYNSRAAILLSLQEKLNFSNYPHIIDCFDTSHFSGSSMVAGLVRFIGGERSKAGTRLFHLKNTKGGDDYGGITEAMNRHLIKAKASQTLPHLIIIDGGFAHARIAAKVLTELNIATIDVIGLAKDKGNHSKGILDEAIFFPDKTKPLMLEARSPLLFFIQRIRDETHQVAINFSKKTLKKKLISSSLEKLPGIGKKKQQDLLKKFKSPKVIKQATKKELESVTSLTKKDIETLLLYQQQP</sequence>
<comment type="subcellular location">
    <subcellularLocation>
        <location evidence="6">Cytoplasm</location>
    </subcellularLocation>
</comment>
<dbReference type="GO" id="GO:0003677">
    <property type="term" value="F:DNA binding"/>
    <property type="evidence" value="ECO:0007669"/>
    <property type="project" value="UniProtKB-UniRule"/>
</dbReference>
<gene>
    <name evidence="6" type="primary">uvrC</name>
    <name evidence="9" type="ORF">COB21_00380</name>
</gene>
<keyword evidence="1 6" id="KW-0963">Cytoplasm</keyword>
<proteinExistence type="inferred from homology"/>
<dbReference type="InterPro" id="IPR036876">
    <property type="entry name" value="UVR_dom_sf"/>
</dbReference>
<dbReference type="PANTHER" id="PTHR30562:SF1">
    <property type="entry name" value="UVRABC SYSTEM PROTEIN C"/>
    <property type="match status" value="1"/>
</dbReference>
<name>A0A2A4X8X7_UNCAE</name>
<dbReference type="SUPFAM" id="SSF46600">
    <property type="entry name" value="C-terminal UvrC-binding domain of UvrB"/>
    <property type="match status" value="1"/>
</dbReference>
<dbReference type="Gene3D" id="1.10.150.20">
    <property type="entry name" value="5' to 3' exonuclease, C-terminal subdomain"/>
    <property type="match status" value="1"/>
</dbReference>
<comment type="subunit">
    <text evidence="6">Interacts with UvrB in an incision complex.</text>
</comment>
<evidence type="ECO:0000313" key="9">
    <source>
        <dbReference type="EMBL" id="PCI78579.1"/>
    </source>
</evidence>
<dbReference type="PROSITE" id="PS50164">
    <property type="entry name" value="GIY_YIG"/>
    <property type="match status" value="1"/>
</dbReference>
<dbReference type="GO" id="GO:0009432">
    <property type="term" value="P:SOS response"/>
    <property type="evidence" value="ECO:0007669"/>
    <property type="project" value="UniProtKB-UniRule"/>
</dbReference>
<evidence type="ECO:0000259" key="7">
    <source>
        <dbReference type="PROSITE" id="PS50164"/>
    </source>
</evidence>
<dbReference type="CDD" id="cd10434">
    <property type="entry name" value="GIY-YIG_UvrC_Cho"/>
    <property type="match status" value="1"/>
</dbReference>
<evidence type="ECO:0000256" key="6">
    <source>
        <dbReference type="HAMAP-Rule" id="MF_00203"/>
    </source>
</evidence>
<dbReference type="Pfam" id="PF01541">
    <property type="entry name" value="GIY-YIG"/>
    <property type="match status" value="1"/>
</dbReference>
<dbReference type="PANTHER" id="PTHR30562">
    <property type="entry name" value="UVRC/OXIDOREDUCTASE"/>
    <property type="match status" value="1"/>
</dbReference>
<dbReference type="PROSITE" id="PS50165">
    <property type="entry name" value="UVRC"/>
    <property type="match status" value="1"/>
</dbReference>
<organism evidence="9 10">
    <name type="scientific">Aerophobetes bacterium</name>
    <dbReference type="NCBI Taxonomy" id="2030807"/>
    <lineage>
        <taxon>Bacteria</taxon>
        <taxon>Candidatus Aerophobota</taxon>
    </lineage>
</organism>
<dbReference type="GO" id="GO:0005737">
    <property type="term" value="C:cytoplasm"/>
    <property type="evidence" value="ECO:0007669"/>
    <property type="project" value="UniProtKB-SubCell"/>
</dbReference>
<dbReference type="SMART" id="SM00465">
    <property type="entry name" value="GIYc"/>
    <property type="match status" value="1"/>
</dbReference>
<dbReference type="InterPro" id="IPR000305">
    <property type="entry name" value="GIY-YIG_endonuc"/>
</dbReference>
<evidence type="ECO:0000256" key="5">
    <source>
        <dbReference type="ARBA" id="ARBA00023204"/>
    </source>
</evidence>
<protein>
    <recommendedName>
        <fullName evidence="6">UvrABC system protein C</fullName>
        <shortName evidence="6">Protein UvrC</shortName>
    </recommendedName>
    <alternativeName>
        <fullName evidence="6">Excinuclease ABC subunit C</fullName>
    </alternativeName>
</protein>
<keyword evidence="6" id="KW-0742">SOS response</keyword>
<dbReference type="AlphaFoldDB" id="A0A2A4X8X7"/>
<dbReference type="Pfam" id="PF22920">
    <property type="entry name" value="UvrC_RNaseH"/>
    <property type="match status" value="1"/>
</dbReference>
<dbReference type="InterPro" id="IPR004791">
    <property type="entry name" value="UvrC"/>
</dbReference>
<evidence type="ECO:0000313" key="10">
    <source>
        <dbReference type="Proteomes" id="UP000218775"/>
    </source>
</evidence>
<evidence type="ECO:0000256" key="1">
    <source>
        <dbReference type="ARBA" id="ARBA00022490"/>
    </source>
</evidence>
<reference evidence="10" key="1">
    <citation type="submission" date="2017-08" db="EMBL/GenBank/DDBJ databases">
        <title>A dynamic microbial community with high functional redundancy inhabits the cold, oxic subseafloor aquifer.</title>
        <authorList>
            <person name="Tully B.J."/>
            <person name="Wheat C.G."/>
            <person name="Glazer B.T."/>
            <person name="Huber J.A."/>
        </authorList>
    </citation>
    <scope>NUCLEOTIDE SEQUENCE [LARGE SCALE GENOMIC DNA]</scope>
</reference>
<feature type="domain" description="GIY-YIG" evidence="7">
    <location>
        <begin position="16"/>
        <end position="95"/>
    </location>
</feature>
<dbReference type="SUPFAM" id="SSF82771">
    <property type="entry name" value="GIY-YIG endonuclease"/>
    <property type="match status" value="1"/>
</dbReference>
<dbReference type="InterPro" id="IPR038476">
    <property type="entry name" value="UvrC_RNase_H_dom_sf"/>
</dbReference>